<dbReference type="EMBL" id="LAZR01050066">
    <property type="protein sequence ID" value="KKK88193.1"/>
    <property type="molecule type" value="Genomic_DNA"/>
</dbReference>
<gene>
    <name evidence="1" type="ORF">LCGC14_2745650</name>
</gene>
<accession>A0A0F8Z3A6</accession>
<protein>
    <submittedName>
        <fullName evidence="1">Uncharacterized protein</fullName>
    </submittedName>
</protein>
<name>A0A0F8Z3A6_9ZZZZ</name>
<comment type="caution">
    <text evidence="1">The sequence shown here is derived from an EMBL/GenBank/DDBJ whole genome shotgun (WGS) entry which is preliminary data.</text>
</comment>
<organism evidence="1">
    <name type="scientific">marine sediment metagenome</name>
    <dbReference type="NCBI Taxonomy" id="412755"/>
    <lineage>
        <taxon>unclassified sequences</taxon>
        <taxon>metagenomes</taxon>
        <taxon>ecological metagenomes</taxon>
    </lineage>
</organism>
<evidence type="ECO:0000313" key="1">
    <source>
        <dbReference type="EMBL" id="KKK88193.1"/>
    </source>
</evidence>
<reference evidence="1" key="1">
    <citation type="journal article" date="2015" name="Nature">
        <title>Complex archaea that bridge the gap between prokaryotes and eukaryotes.</title>
        <authorList>
            <person name="Spang A."/>
            <person name="Saw J.H."/>
            <person name="Jorgensen S.L."/>
            <person name="Zaremba-Niedzwiedzka K."/>
            <person name="Martijn J."/>
            <person name="Lind A.E."/>
            <person name="van Eijk R."/>
            <person name="Schleper C."/>
            <person name="Guy L."/>
            <person name="Ettema T.J."/>
        </authorList>
    </citation>
    <scope>NUCLEOTIDE SEQUENCE</scope>
</reference>
<proteinExistence type="predicted"/>
<dbReference type="AlphaFoldDB" id="A0A0F8Z3A6"/>
<sequence>MGYWEQSESGHSFAGGSGMIWGDQPADIMGNALGEIISVFQRDRDRLPTEAEVKAGLLFSLRVALKRAANEPIPL</sequence>